<keyword evidence="4" id="KW-1185">Reference proteome</keyword>
<proteinExistence type="predicted"/>
<dbReference type="KEGG" id="emi:Emin_0486"/>
<dbReference type="Pfam" id="PF08486">
    <property type="entry name" value="SpoIID"/>
    <property type="match status" value="1"/>
</dbReference>
<dbReference type="HOGENOM" id="CLU_386732_0_0_0"/>
<feature type="domain" description="Sporulation stage II protein D amidase enhancer LytB N-terminal" evidence="2">
    <location>
        <begin position="416"/>
        <end position="506"/>
    </location>
</feature>
<dbReference type="EMBL" id="CP001055">
    <property type="protein sequence ID" value="ACC98042.1"/>
    <property type="molecule type" value="Genomic_DNA"/>
</dbReference>
<feature type="chain" id="PRO_5002779794" evidence="1">
    <location>
        <begin position="21"/>
        <end position="714"/>
    </location>
</feature>
<dbReference type="Proteomes" id="UP000001029">
    <property type="component" value="Chromosome"/>
</dbReference>
<dbReference type="STRING" id="445932.Emin_0486"/>
<dbReference type="AlphaFoldDB" id="B2KCC1"/>
<protein>
    <submittedName>
        <fullName evidence="3">Sporulation protein-like protein</fullName>
    </submittedName>
</protein>
<dbReference type="SUPFAM" id="SSF48452">
    <property type="entry name" value="TPR-like"/>
    <property type="match status" value="1"/>
</dbReference>
<evidence type="ECO:0000313" key="4">
    <source>
        <dbReference type="Proteomes" id="UP000001029"/>
    </source>
</evidence>
<dbReference type="InterPro" id="IPR013693">
    <property type="entry name" value="SpoIID/LytB_N"/>
</dbReference>
<dbReference type="InterPro" id="IPR011990">
    <property type="entry name" value="TPR-like_helical_dom_sf"/>
</dbReference>
<feature type="signal peptide" evidence="1">
    <location>
        <begin position="1"/>
        <end position="20"/>
    </location>
</feature>
<dbReference type="Gene3D" id="1.25.40.10">
    <property type="entry name" value="Tetratricopeptide repeat domain"/>
    <property type="match status" value="1"/>
</dbReference>
<sequence length="714" mass="79219">MKKHFILVNILLSLSCFASAQMVSTGYTRKPEIKLNETRIRKSSFEYVKSPKIIEASKLCAQGKWDECISGLAKISSSGEGNLISAEAETELAFVHLSLGNLQKALEHIDAAQMFDSENPFIFLAKSWILVSMGKYKESKEELERMLYLTADFEYVYSARLANAIAGMISKDGKSQEQFAYIYSTNPYLIGLSAYMIALESFNKGGKKNIQTAEIFAEQALTHDSSNFPAARLLAEIKYQQKDYDSAWKYYGSVYGKDVTDKKAAKRIKKLSKKEIKNRDLFITKLDKPIVRSYEQTPSSQQLRIALFADKKLSPVKLQSFEIVSSGGLTVYDEKLGEVFKSGAGIVETISFIPQTGGLIIKDSYGNTKFATKRNISLVPEKGRTILVKNPKGKDLYEADFSDRELKGVIEVNPSEEGMLIVNTAVLEDVLPALMAQGASSMTRRTEAMKAFAIVLRSRLANAIFSRADEHYHITDMEEGMQFLGVNMQSDEAVKAVEATRHVYITDSSVDFYSSCFIFNEEGISNSASAKKFAYTPSNIFRYIISNPPLDLLSAPQDATEWAGIKWAYYYDVADIQRRANSIKKIGNITGIEVSSVSDKGRVNHLTIKGKKDNLEIKDYGLITYVLGAGSTRSNSFVVIPFYKGKKFKNILLLGVDTGKGSGFCLAGAEGLEKKGETYLNILKYYYPGSGLVADTAPAEKVSSPNGNKTINEE</sequence>
<keyword evidence="1" id="KW-0732">Signal</keyword>
<evidence type="ECO:0000313" key="3">
    <source>
        <dbReference type="EMBL" id="ACC98042.1"/>
    </source>
</evidence>
<dbReference type="OrthoDB" id="9766710at2"/>
<name>B2KCC1_ELUMP</name>
<accession>B2KCC1</accession>
<reference evidence="3 4" key="1">
    <citation type="journal article" date="2009" name="Appl. Environ. Microbiol.">
        <title>Genomic analysis of 'Elusimicrobium minutum,' the first cultivated representative of the phylum 'Elusimicrobia' (formerly termite group 1).</title>
        <authorList>
            <person name="Herlemann D.P.R."/>
            <person name="Geissinger O."/>
            <person name="Ikeda-Ohtsubo W."/>
            <person name="Kunin V."/>
            <person name="Sun H."/>
            <person name="Lapidus A."/>
            <person name="Hugenholtz P."/>
            <person name="Brune A."/>
        </authorList>
    </citation>
    <scope>NUCLEOTIDE SEQUENCE [LARGE SCALE GENOMIC DNA]</scope>
    <source>
        <strain evidence="3 4">Pei191</strain>
    </source>
</reference>
<gene>
    <name evidence="3" type="ordered locus">Emin_0486</name>
</gene>
<evidence type="ECO:0000256" key="1">
    <source>
        <dbReference type="SAM" id="SignalP"/>
    </source>
</evidence>
<dbReference type="RefSeq" id="WP_012414657.1">
    <property type="nucleotide sequence ID" value="NC_010644.1"/>
</dbReference>
<organism evidence="3 4">
    <name type="scientific">Elusimicrobium minutum (strain Pei191)</name>
    <dbReference type="NCBI Taxonomy" id="445932"/>
    <lineage>
        <taxon>Bacteria</taxon>
        <taxon>Pseudomonadati</taxon>
        <taxon>Elusimicrobiota</taxon>
        <taxon>Elusimicrobia</taxon>
        <taxon>Elusimicrobiales</taxon>
        <taxon>Elusimicrobiaceae</taxon>
        <taxon>Elusimicrobium</taxon>
    </lineage>
</organism>
<evidence type="ECO:0000259" key="2">
    <source>
        <dbReference type="Pfam" id="PF08486"/>
    </source>
</evidence>
<dbReference type="PROSITE" id="PS51257">
    <property type="entry name" value="PROKAR_LIPOPROTEIN"/>
    <property type="match status" value="1"/>
</dbReference>